<comment type="caution">
    <text evidence="1">The sequence shown here is derived from an EMBL/GenBank/DDBJ whole genome shotgun (WGS) entry which is preliminary data.</text>
</comment>
<name>A0A916QEK7_9BACL</name>
<proteinExistence type="predicted"/>
<dbReference type="AlphaFoldDB" id="A0A916QEK7"/>
<dbReference type="Proteomes" id="UP000654993">
    <property type="component" value="Unassembled WGS sequence"/>
</dbReference>
<organism evidence="1 2">
    <name type="scientific">Insulibacter thermoxylanivorax</name>
    <dbReference type="NCBI Taxonomy" id="2749268"/>
    <lineage>
        <taxon>Bacteria</taxon>
        <taxon>Bacillati</taxon>
        <taxon>Bacillota</taxon>
        <taxon>Bacilli</taxon>
        <taxon>Bacillales</taxon>
        <taxon>Paenibacillaceae</taxon>
        <taxon>Insulibacter</taxon>
    </lineage>
</organism>
<protein>
    <submittedName>
        <fullName evidence="1">ABC transporter-associated protein EcsC</fullName>
    </submittedName>
</protein>
<dbReference type="PANTHER" id="PTHR41260">
    <property type="entry name" value="PROTEIN ECSC"/>
    <property type="match status" value="1"/>
</dbReference>
<dbReference type="EMBL" id="BMAQ01000006">
    <property type="protein sequence ID" value="GFR37638.1"/>
    <property type="molecule type" value="Genomic_DNA"/>
</dbReference>
<dbReference type="Pfam" id="PF12787">
    <property type="entry name" value="EcsC"/>
    <property type="match status" value="1"/>
</dbReference>
<gene>
    <name evidence="1" type="primary">ecsC</name>
    <name evidence="1" type="ORF">PRECH8_09340</name>
</gene>
<dbReference type="InterPro" id="IPR024787">
    <property type="entry name" value="EcsC"/>
</dbReference>
<dbReference type="PANTHER" id="PTHR41260:SF1">
    <property type="entry name" value="PROTEIN ECSC"/>
    <property type="match status" value="1"/>
</dbReference>
<evidence type="ECO:0000313" key="1">
    <source>
        <dbReference type="EMBL" id="GFR37638.1"/>
    </source>
</evidence>
<dbReference type="RefSeq" id="WP_200965926.1">
    <property type="nucleotide sequence ID" value="NZ_BMAQ01000006.1"/>
</dbReference>
<accession>A0A916QEK7</accession>
<sequence>MDSYERKVQQEIADWKKSMLKRSGMINRWFKKTQQRINTAIPERAQQIITEAIKAMVKTALFGSEYTTYVKERRTDLHIEERDKHFDEVLNRYKKIAAAEGAGTGAGGIMLSLADIPLLISIKMKFLFEAAVVYGFDIRLKEERLFILYVFLLAFSGDEQRQKTLQIVENWHTERQHIDDIDWQILQQEYRDHIDLVKMLQMVPGFGAVVGAYANYNLLDQLGTTAKNAYRMRLLALPQD</sequence>
<keyword evidence="2" id="KW-1185">Reference proteome</keyword>
<reference evidence="1" key="2">
    <citation type="journal article" date="2021" name="Data Brief">
        <title>Draft genome sequence data of the facultative, thermophilic, xylanolytic bacterium Paenibacillus sp. strain DA-C8.</title>
        <authorList>
            <person name="Chhe C."/>
            <person name="Uke A."/>
            <person name="Baramee S."/>
            <person name="Ungkulpasvich U."/>
            <person name="Tachaapaikoon C."/>
            <person name="Pason P."/>
            <person name="Waeonukul R."/>
            <person name="Ratanakhanokchai K."/>
            <person name="Kosugi A."/>
        </authorList>
    </citation>
    <scope>NUCLEOTIDE SEQUENCE</scope>
    <source>
        <strain evidence="1">DA-C8</strain>
    </source>
</reference>
<reference evidence="1" key="1">
    <citation type="submission" date="2020-08" db="EMBL/GenBank/DDBJ databases">
        <authorList>
            <person name="Uke A."/>
            <person name="Chhe C."/>
            <person name="Baramee S."/>
            <person name="Kosugi A."/>
        </authorList>
    </citation>
    <scope>NUCLEOTIDE SEQUENCE</scope>
    <source>
        <strain evidence="1">DA-C8</strain>
    </source>
</reference>
<evidence type="ECO:0000313" key="2">
    <source>
        <dbReference type="Proteomes" id="UP000654993"/>
    </source>
</evidence>